<dbReference type="Proteomes" id="UP001500037">
    <property type="component" value="Unassembled WGS sequence"/>
</dbReference>
<keyword evidence="2" id="KW-0560">Oxidoreductase</keyword>
<keyword evidence="2" id="KW-0408">Iron</keyword>
<evidence type="ECO:0000256" key="1">
    <source>
        <dbReference type="ARBA" id="ARBA00010617"/>
    </source>
</evidence>
<dbReference type="CDD" id="cd11031">
    <property type="entry name" value="Cyp158A-like"/>
    <property type="match status" value="1"/>
</dbReference>
<dbReference type="InterPro" id="IPR002397">
    <property type="entry name" value="Cyt_P450_B"/>
</dbReference>
<dbReference type="PANTHER" id="PTHR46696">
    <property type="entry name" value="P450, PUTATIVE (EUROFUNG)-RELATED"/>
    <property type="match status" value="1"/>
</dbReference>
<gene>
    <name evidence="3" type="ORF">GCM10009665_66260</name>
</gene>
<comment type="caution">
    <text evidence="3">The sequence shown here is derived from an EMBL/GenBank/DDBJ whole genome shotgun (WGS) entry which is preliminary data.</text>
</comment>
<evidence type="ECO:0000313" key="4">
    <source>
        <dbReference type="Proteomes" id="UP001500037"/>
    </source>
</evidence>
<organism evidence="3 4">
    <name type="scientific">Kitasatospora nipponensis</name>
    <dbReference type="NCBI Taxonomy" id="258049"/>
    <lineage>
        <taxon>Bacteria</taxon>
        <taxon>Bacillati</taxon>
        <taxon>Actinomycetota</taxon>
        <taxon>Actinomycetes</taxon>
        <taxon>Kitasatosporales</taxon>
        <taxon>Streptomycetaceae</taxon>
        <taxon>Kitasatospora</taxon>
    </lineage>
</organism>
<comment type="similarity">
    <text evidence="1 2">Belongs to the cytochrome P450 family.</text>
</comment>
<dbReference type="PANTHER" id="PTHR46696:SF1">
    <property type="entry name" value="CYTOCHROME P450 YJIB-RELATED"/>
    <property type="match status" value="1"/>
</dbReference>
<dbReference type="Gene3D" id="1.10.630.10">
    <property type="entry name" value="Cytochrome P450"/>
    <property type="match status" value="1"/>
</dbReference>
<dbReference type="PROSITE" id="PS00086">
    <property type="entry name" value="CYTOCHROME_P450"/>
    <property type="match status" value="1"/>
</dbReference>
<keyword evidence="4" id="KW-1185">Reference proteome</keyword>
<evidence type="ECO:0000256" key="2">
    <source>
        <dbReference type="RuleBase" id="RU000461"/>
    </source>
</evidence>
<dbReference type="Pfam" id="PF00067">
    <property type="entry name" value="p450"/>
    <property type="match status" value="1"/>
</dbReference>
<accession>A0ABP4HIG6</accession>
<keyword evidence="2" id="KW-0349">Heme</keyword>
<reference evidence="4" key="1">
    <citation type="journal article" date="2019" name="Int. J. Syst. Evol. Microbiol.">
        <title>The Global Catalogue of Microorganisms (GCM) 10K type strain sequencing project: providing services to taxonomists for standard genome sequencing and annotation.</title>
        <authorList>
            <consortium name="The Broad Institute Genomics Platform"/>
            <consortium name="The Broad Institute Genome Sequencing Center for Infectious Disease"/>
            <person name="Wu L."/>
            <person name="Ma J."/>
        </authorList>
    </citation>
    <scope>NUCLEOTIDE SEQUENCE [LARGE SCALE GENOMIC DNA]</scope>
    <source>
        <strain evidence="4">JCM 13004</strain>
    </source>
</reference>
<keyword evidence="2" id="KW-0503">Monooxygenase</keyword>
<dbReference type="PRINTS" id="PR00359">
    <property type="entry name" value="BP450"/>
</dbReference>
<proteinExistence type="inferred from homology"/>
<dbReference type="RefSeq" id="WP_344445847.1">
    <property type="nucleotide sequence ID" value="NZ_BAAALF010000190.1"/>
</dbReference>
<evidence type="ECO:0000313" key="3">
    <source>
        <dbReference type="EMBL" id="GAA1268324.1"/>
    </source>
</evidence>
<protein>
    <submittedName>
        <fullName evidence="3">Cytochrome P450</fullName>
    </submittedName>
</protein>
<keyword evidence="2" id="KW-0479">Metal-binding</keyword>
<dbReference type="InterPro" id="IPR036396">
    <property type="entry name" value="Cyt_P450_sf"/>
</dbReference>
<dbReference type="InterPro" id="IPR001128">
    <property type="entry name" value="Cyt_P450"/>
</dbReference>
<dbReference type="PRINTS" id="PR00385">
    <property type="entry name" value="P450"/>
</dbReference>
<dbReference type="EMBL" id="BAAALF010000190">
    <property type="protein sequence ID" value="GAA1268324.1"/>
    <property type="molecule type" value="Genomic_DNA"/>
</dbReference>
<sequence>MSTAPEPPAFPFGDPLGLDVEPELQRLRAEPGMCPVKLPFGGPAYLAVRHQDVKSLLSDRRFSRAQSVGPDEPRLLPLVQRANLLISSDGLEHDRLRRLLNAAFTVRGVERLRPRAEEIIGGLLDTLEKHGGPADLMELFALPVPILMICELLGVPEPDRARFRELAESFLAAKLHQLTVEQIGAAGQELRSYLVELVQTRHREPSADLLGSLVAEGELADEELVGIAVTILIAGHEVLADQLANFTYFLLTHPDHHRRLLEDPEVLPAAIEEMLRYTPLGVSTGSPRRAVEDVELGGTLVRAGEYVLPVMTAANRDESVFANAAEVDFDRPANQHLGFGYGLHRCLGSALARLELQVAMGALLRRLPTLSLAVPAEEITWCEGGLVRGPHTLPVTW</sequence>
<name>A0ABP4HIG6_9ACTN</name>
<dbReference type="InterPro" id="IPR017972">
    <property type="entry name" value="Cyt_P450_CS"/>
</dbReference>
<dbReference type="SUPFAM" id="SSF48264">
    <property type="entry name" value="Cytochrome P450"/>
    <property type="match status" value="1"/>
</dbReference>